<dbReference type="EMBL" id="LXQA010034289">
    <property type="protein sequence ID" value="MCH97179.1"/>
    <property type="molecule type" value="Genomic_DNA"/>
</dbReference>
<evidence type="ECO:0000256" key="11">
    <source>
        <dbReference type="ARBA" id="ARBA00049010"/>
    </source>
</evidence>
<evidence type="ECO:0000256" key="10">
    <source>
        <dbReference type="ARBA" id="ARBA00023140"/>
    </source>
</evidence>
<dbReference type="GO" id="GO:0003954">
    <property type="term" value="F:NADH dehydrogenase activity"/>
    <property type="evidence" value="ECO:0007669"/>
    <property type="project" value="InterPro"/>
</dbReference>
<evidence type="ECO:0000256" key="3">
    <source>
        <dbReference type="ARBA" id="ARBA00005272"/>
    </source>
</evidence>
<comment type="catalytic activity">
    <reaction evidence="11">
        <text>a ubiquinone + NADH + H(+) = a ubiquinol + NAD(+)</text>
        <dbReference type="Rhea" id="RHEA:23152"/>
        <dbReference type="Rhea" id="RHEA-COMP:9565"/>
        <dbReference type="Rhea" id="RHEA-COMP:9566"/>
        <dbReference type="ChEBI" id="CHEBI:15378"/>
        <dbReference type="ChEBI" id="CHEBI:16389"/>
        <dbReference type="ChEBI" id="CHEBI:17976"/>
        <dbReference type="ChEBI" id="CHEBI:57540"/>
        <dbReference type="ChEBI" id="CHEBI:57945"/>
    </reaction>
</comment>
<evidence type="ECO:0000313" key="14">
    <source>
        <dbReference type="Proteomes" id="UP000265520"/>
    </source>
</evidence>
<dbReference type="InterPro" id="IPR045024">
    <property type="entry name" value="NDH-2"/>
</dbReference>
<comment type="caution">
    <text evidence="13">The sequence shown here is derived from an EMBL/GenBank/DDBJ whole genome shotgun (WGS) entry which is preliminary data.</text>
</comment>
<keyword evidence="6" id="KW-0274">FAD</keyword>
<proteinExistence type="inferred from homology"/>
<evidence type="ECO:0000256" key="2">
    <source>
        <dbReference type="ARBA" id="ARBA00004637"/>
    </source>
</evidence>
<dbReference type="PANTHER" id="PTHR43706">
    <property type="entry name" value="NADH DEHYDROGENASE"/>
    <property type="match status" value="1"/>
</dbReference>
<evidence type="ECO:0000256" key="6">
    <source>
        <dbReference type="ARBA" id="ARBA00022827"/>
    </source>
</evidence>
<name>A0A392NDA8_9FABA</name>
<reference evidence="13 14" key="1">
    <citation type="journal article" date="2018" name="Front. Plant Sci.">
        <title>Red Clover (Trifolium pratense) and Zigzag Clover (T. medium) - A Picture of Genomic Similarities and Differences.</title>
        <authorList>
            <person name="Dluhosova J."/>
            <person name="Istvanek J."/>
            <person name="Nedelnik J."/>
            <person name="Repkova J."/>
        </authorList>
    </citation>
    <scope>NUCLEOTIDE SEQUENCE [LARGE SCALE GENOMIC DNA]</scope>
    <source>
        <strain evidence="14">cv. 10/8</strain>
        <tissue evidence="13">Leaf</tissue>
    </source>
</reference>
<dbReference type="GO" id="GO:0005777">
    <property type="term" value="C:peroxisome"/>
    <property type="evidence" value="ECO:0007669"/>
    <property type="project" value="UniProtKB-SubCell"/>
</dbReference>
<dbReference type="Proteomes" id="UP000265520">
    <property type="component" value="Unassembled WGS sequence"/>
</dbReference>
<evidence type="ECO:0000259" key="12">
    <source>
        <dbReference type="Pfam" id="PF07992"/>
    </source>
</evidence>
<dbReference type="GO" id="GO:0005743">
    <property type="term" value="C:mitochondrial inner membrane"/>
    <property type="evidence" value="ECO:0007669"/>
    <property type="project" value="UniProtKB-SubCell"/>
</dbReference>
<dbReference type="Pfam" id="PF07992">
    <property type="entry name" value="Pyr_redox_2"/>
    <property type="match status" value="1"/>
</dbReference>
<organism evidence="13 14">
    <name type="scientific">Trifolium medium</name>
    <dbReference type="NCBI Taxonomy" id="97028"/>
    <lineage>
        <taxon>Eukaryota</taxon>
        <taxon>Viridiplantae</taxon>
        <taxon>Streptophyta</taxon>
        <taxon>Embryophyta</taxon>
        <taxon>Tracheophyta</taxon>
        <taxon>Spermatophyta</taxon>
        <taxon>Magnoliopsida</taxon>
        <taxon>eudicotyledons</taxon>
        <taxon>Gunneridae</taxon>
        <taxon>Pentapetalae</taxon>
        <taxon>rosids</taxon>
        <taxon>fabids</taxon>
        <taxon>Fabales</taxon>
        <taxon>Fabaceae</taxon>
        <taxon>Papilionoideae</taxon>
        <taxon>50 kb inversion clade</taxon>
        <taxon>NPAAA clade</taxon>
        <taxon>Hologalegina</taxon>
        <taxon>IRL clade</taxon>
        <taxon>Trifolieae</taxon>
        <taxon>Trifolium</taxon>
    </lineage>
</organism>
<accession>A0A392NDA8</accession>
<keyword evidence="9" id="KW-0496">Mitochondrion</keyword>
<evidence type="ECO:0000256" key="5">
    <source>
        <dbReference type="ARBA" id="ARBA00022792"/>
    </source>
</evidence>
<comment type="subcellular location">
    <subcellularLocation>
        <location evidence="2">Mitochondrion inner membrane</location>
        <topology evidence="2">Peripheral membrane protein</topology>
    </subcellularLocation>
    <subcellularLocation>
        <location evidence="1">Peroxisome</location>
    </subcellularLocation>
</comment>
<dbReference type="AlphaFoldDB" id="A0A392NDA8"/>
<keyword evidence="14" id="KW-1185">Reference proteome</keyword>
<evidence type="ECO:0000256" key="1">
    <source>
        <dbReference type="ARBA" id="ARBA00004275"/>
    </source>
</evidence>
<feature type="non-terminal residue" evidence="13">
    <location>
        <position position="1"/>
    </location>
</feature>
<keyword evidence="10" id="KW-0576">Peroxisome</keyword>
<dbReference type="PANTHER" id="PTHR43706:SF13">
    <property type="entry name" value="NADH DEHYDROGENASE-RELATED"/>
    <property type="match status" value="1"/>
</dbReference>
<evidence type="ECO:0000256" key="4">
    <source>
        <dbReference type="ARBA" id="ARBA00022630"/>
    </source>
</evidence>
<evidence type="ECO:0000256" key="8">
    <source>
        <dbReference type="ARBA" id="ARBA00023027"/>
    </source>
</evidence>
<keyword evidence="7" id="KW-0560">Oxidoreductase</keyword>
<evidence type="ECO:0000256" key="9">
    <source>
        <dbReference type="ARBA" id="ARBA00023128"/>
    </source>
</evidence>
<feature type="non-terminal residue" evidence="13">
    <location>
        <position position="71"/>
    </location>
</feature>
<comment type="similarity">
    <text evidence="3">Belongs to the NADH dehydrogenase family.</text>
</comment>
<feature type="domain" description="FAD/NAD(P)-binding" evidence="12">
    <location>
        <begin position="10"/>
        <end position="62"/>
    </location>
</feature>
<keyword evidence="5" id="KW-0999">Mitochondrion inner membrane</keyword>
<keyword evidence="4" id="KW-0285">Flavoprotein</keyword>
<keyword evidence="5" id="KW-0472">Membrane</keyword>
<dbReference type="InterPro" id="IPR036188">
    <property type="entry name" value="FAD/NAD-bd_sf"/>
</dbReference>
<dbReference type="SUPFAM" id="SSF51905">
    <property type="entry name" value="FAD/NAD(P)-binding domain"/>
    <property type="match status" value="1"/>
</dbReference>
<dbReference type="Gene3D" id="3.50.50.100">
    <property type="match status" value="1"/>
</dbReference>
<protein>
    <submittedName>
        <fullName evidence="13">NAD(P)H dehydrogenase B2</fullName>
    </submittedName>
</protein>
<keyword evidence="8" id="KW-0520">NAD</keyword>
<gene>
    <name evidence="13" type="ORF">A2U01_0018172</name>
</gene>
<sequence length="71" mass="8036">VHCETVTDGEQTIDPWKFSVSYDKLVIALGSHPATFGIQGVNEHAIFLREVHHAQEIRRKLLLNLMLSEVP</sequence>
<evidence type="ECO:0000256" key="7">
    <source>
        <dbReference type="ARBA" id="ARBA00023002"/>
    </source>
</evidence>
<dbReference type="InterPro" id="IPR023753">
    <property type="entry name" value="FAD/NAD-binding_dom"/>
</dbReference>
<evidence type="ECO:0000313" key="13">
    <source>
        <dbReference type="EMBL" id="MCH97179.1"/>
    </source>
</evidence>